<dbReference type="EMBL" id="FOPM01000006">
    <property type="protein sequence ID" value="SFG60350.1"/>
    <property type="molecule type" value="Genomic_DNA"/>
</dbReference>
<accession>A0A1I2T686</accession>
<dbReference type="RefSeq" id="WP_091970368.1">
    <property type="nucleotide sequence ID" value="NZ_FOPM01000006.1"/>
</dbReference>
<sequence>MPAGLCAALFLRLTRFRAAREGSAAVEFGMVLPPFFMILSAVFEAGLLTLAQQTLDTGVDRAGRTVFTGAFQEKADGSDPATRFRAALCDGPALFDCAAVKVEVTTAQTFSATALSDPYDANAKALAAGFGTRFQCPAGNDVVTVRAAVTVPRFFPLLDLSPRKLGSGGQLLVATAVFRAEPYAAGRC</sequence>
<protein>
    <submittedName>
        <fullName evidence="2">TadE-like protein</fullName>
    </submittedName>
</protein>
<name>A0A1I2T686_9HYPH</name>
<dbReference type="Pfam" id="PF07811">
    <property type="entry name" value="TadE"/>
    <property type="match status" value="1"/>
</dbReference>
<dbReference type="Proteomes" id="UP000199229">
    <property type="component" value="Unassembled WGS sequence"/>
</dbReference>
<evidence type="ECO:0000259" key="1">
    <source>
        <dbReference type="Pfam" id="PF07811"/>
    </source>
</evidence>
<evidence type="ECO:0000313" key="3">
    <source>
        <dbReference type="Proteomes" id="UP000199229"/>
    </source>
</evidence>
<dbReference type="InterPro" id="IPR012495">
    <property type="entry name" value="TadE-like_dom"/>
</dbReference>
<dbReference type="OrthoDB" id="7349713at2"/>
<organism evidence="2 3">
    <name type="scientific">Methylobacterium gossipiicola</name>
    <dbReference type="NCBI Taxonomy" id="582675"/>
    <lineage>
        <taxon>Bacteria</taxon>
        <taxon>Pseudomonadati</taxon>
        <taxon>Pseudomonadota</taxon>
        <taxon>Alphaproteobacteria</taxon>
        <taxon>Hyphomicrobiales</taxon>
        <taxon>Methylobacteriaceae</taxon>
        <taxon>Methylobacterium</taxon>
    </lineage>
</organism>
<proteinExistence type="predicted"/>
<reference evidence="3" key="1">
    <citation type="submission" date="2016-10" db="EMBL/GenBank/DDBJ databases">
        <authorList>
            <person name="Varghese N."/>
            <person name="Submissions S."/>
        </authorList>
    </citation>
    <scope>NUCLEOTIDE SEQUENCE [LARGE SCALE GENOMIC DNA]</scope>
    <source>
        <strain evidence="3">Gh-105</strain>
    </source>
</reference>
<dbReference type="STRING" id="582675.SAMN05192565_106142"/>
<feature type="domain" description="TadE-like" evidence="1">
    <location>
        <begin position="22"/>
        <end position="64"/>
    </location>
</feature>
<evidence type="ECO:0000313" key="2">
    <source>
        <dbReference type="EMBL" id="SFG60350.1"/>
    </source>
</evidence>
<keyword evidence="3" id="KW-1185">Reference proteome</keyword>
<dbReference type="AlphaFoldDB" id="A0A1I2T686"/>
<gene>
    <name evidence="2" type="ORF">SAMN05192565_106142</name>
</gene>